<feature type="transmembrane region" description="Helical" evidence="6">
    <location>
        <begin position="43"/>
        <end position="66"/>
    </location>
</feature>
<feature type="transmembrane region" description="Helical" evidence="6">
    <location>
        <begin position="933"/>
        <end position="951"/>
    </location>
</feature>
<keyword evidence="3" id="KW-0201">Cytochrome c-type biogenesis</keyword>
<organism evidence="9 10">
    <name type="scientific">Campylobacter hyointestinalis subsp. hyointestinalis</name>
    <dbReference type="NCBI Taxonomy" id="91352"/>
    <lineage>
        <taxon>Bacteria</taxon>
        <taxon>Pseudomonadati</taxon>
        <taxon>Campylobacterota</taxon>
        <taxon>Epsilonproteobacteria</taxon>
        <taxon>Campylobacterales</taxon>
        <taxon>Campylobacteraceae</taxon>
        <taxon>Campylobacter</taxon>
    </lineage>
</organism>
<evidence type="ECO:0000256" key="5">
    <source>
        <dbReference type="ARBA" id="ARBA00023136"/>
    </source>
</evidence>
<feature type="transmembrane region" description="Helical" evidence="6">
    <location>
        <begin position="811"/>
        <end position="830"/>
    </location>
</feature>
<evidence type="ECO:0000256" key="2">
    <source>
        <dbReference type="ARBA" id="ARBA00022692"/>
    </source>
</evidence>
<feature type="transmembrane region" description="Helical" evidence="6">
    <location>
        <begin position="850"/>
        <end position="876"/>
    </location>
</feature>
<dbReference type="AlphaFoldDB" id="A0A0S4RPQ8"/>
<accession>A0A0S4RPQ8</accession>
<evidence type="ECO:0000259" key="7">
    <source>
        <dbReference type="Pfam" id="PF01578"/>
    </source>
</evidence>
<evidence type="ECO:0000313" key="10">
    <source>
        <dbReference type="Proteomes" id="UP000052237"/>
    </source>
</evidence>
<dbReference type="GO" id="GO:0005886">
    <property type="term" value="C:plasma membrane"/>
    <property type="evidence" value="ECO:0007669"/>
    <property type="project" value="TreeGrafter"/>
</dbReference>
<dbReference type="EMBL" id="FAVB01000002">
    <property type="protein sequence ID" value="CUU75741.1"/>
    <property type="molecule type" value="Genomic_DNA"/>
</dbReference>
<comment type="caution">
    <text evidence="9">The sequence shown here is derived from an EMBL/GenBank/DDBJ whole genome shotgun (WGS) entry which is preliminary data.</text>
</comment>
<feature type="transmembrane region" description="Helical" evidence="6">
    <location>
        <begin position="958"/>
        <end position="978"/>
    </location>
</feature>
<evidence type="ECO:0000256" key="1">
    <source>
        <dbReference type="ARBA" id="ARBA00004141"/>
    </source>
</evidence>
<dbReference type="GO" id="GO:0017004">
    <property type="term" value="P:cytochrome complex assembly"/>
    <property type="evidence" value="ECO:0007669"/>
    <property type="project" value="UniProtKB-KW"/>
</dbReference>
<evidence type="ECO:0000313" key="9">
    <source>
        <dbReference type="EMBL" id="CUU75741.1"/>
    </source>
</evidence>
<evidence type="ECO:0000256" key="4">
    <source>
        <dbReference type="ARBA" id="ARBA00022989"/>
    </source>
</evidence>
<keyword evidence="4 6" id="KW-1133">Transmembrane helix</keyword>
<reference evidence="9 10" key="1">
    <citation type="submission" date="2015-11" db="EMBL/GenBank/DDBJ databases">
        <authorList>
            <consortium name="Pathogen Informatics"/>
        </authorList>
    </citation>
    <scope>NUCLEOTIDE SEQUENCE [LARGE SCALE GENOMIC DNA]</scope>
    <source>
        <strain evidence="9 10">006A-0059</strain>
    </source>
</reference>
<proteinExistence type="predicted"/>
<dbReference type="PANTHER" id="PTHR30071:SF1">
    <property type="entry name" value="CYTOCHROME B_B6 PROTEIN-RELATED"/>
    <property type="match status" value="1"/>
</dbReference>
<feature type="transmembrane region" description="Helical" evidence="6">
    <location>
        <begin position="7"/>
        <end position="31"/>
    </location>
</feature>
<feature type="transmembrane region" description="Helical" evidence="6">
    <location>
        <begin position="724"/>
        <end position="742"/>
    </location>
</feature>
<feature type="transmembrane region" description="Helical" evidence="6">
    <location>
        <begin position="754"/>
        <end position="776"/>
    </location>
</feature>
<comment type="subcellular location">
    <subcellularLocation>
        <location evidence="1">Membrane</location>
        <topology evidence="1">Multi-pass membrane protein</topology>
    </subcellularLocation>
</comment>
<feature type="transmembrane region" description="Helical" evidence="6">
    <location>
        <begin position="998"/>
        <end position="1015"/>
    </location>
</feature>
<keyword evidence="2 6" id="KW-0812">Transmembrane</keyword>
<evidence type="ECO:0000256" key="3">
    <source>
        <dbReference type="ARBA" id="ARBA00022748"/>
    </source>
</evidence>
<evidence type="ECO:0000259" key="8">
    <source>
        <dbReference type="Pfam" id="PF05140"/>
    </source>
</evidence>
<dbReference type="InterPro" id="IPR007816">
    <property type="entry name" value="ResB-like_domain"/>
</dbReference>
<dbReference type="Pfam" id="PF01578">
    <property type="entry name" value="Cytochrom_C_asm"/>
    <property type="match status" value="1"/>
</dbReference>
<keyword evidence="10" id="KW-1185">Reference proteome</keyword>
<feature type="domain" description="ResB-like" evidence="8">
    <location>
        <begin position="337"/>
        <end position="407"/>
    </location>
</feature>
<feature type="transmembrane region" description="Helical" evidence="6">
    <location>
        <begin position="78"/>
        <end position="99"/>
    </location>
</feature>
<dbReference type="RefSeq" id="WP_059432572.1">
    <property type="nucleotide sequence ID" value="NZ_FAUU01000001.1"/>
</dbReference>
<evidence type="ECO:0000256" key="6">
    <source>
        <dbReference type="SAM" id="Phobius"/>
    </source>
</evidence>
<feature type="transmembrane region" description="Helical" evidence="6">
    <location>
        <begin position="459"/>
        <end position="478"/>
    </location>
</feature>
<dbReference type="InterPro" id="IPR045062">
    <property type="entry name" value="Cyt_c_biogenesis_CcsA/CcmC"/>
</dbReference>
<name>A0A0S4RPQ8_CAMHY</name>
<sequence>MDFLKKIFLSMGSAIVLFLIFAVASGAATIIESMYNTQTAWAIVYGAGWFALIQLLLGVNLAYNIFRYKLFALKKLPVFIFHVSFLFILLGSALTRYIGFEGQIHIRENNENNEIFTSQSYIQLKSIDADKTGIVSKPIYVSSTGNNSFELSLPAKNGTAVLSYSDFIPNAVPAWVEGKDGKPIFEVLFSDKTNSRAVSLSPNESIEIDDISFTFNDKPKQAKFINIILKDGEFFIETNQDVSYMKMADMSKGVIEKNKLVKFEGLRLYTIDGINFAPKTMLKSGVKSVKKADENSRGMDALMVKLSYNGQEAILPIFNGMEPDNVEIGGDTFEVAWSPMIVKLPFSLYLKDFELKRYPGSNSPMSYSSSVIVKDGDLNMDYDIYMNHVLDHRGYRFFQSSYDMDEKGTILSVNNDPGKLPTYIGYFLLGLGLLLNVLNPNSRFRKLAAKVNEANAKNLAIFVVACIALFGANNLQAFSSLPTIDKEHAKGIATIVVQSADGRMKPFDTVGHEVLNKLYRSDNYNGMDANSVVLSMMVNSSYWRNVPIIKITDKGLKKILGIPVNQKYASFNDFFSTDPDANMEYKLIKYSELANRKSPAARNQFDKDVIKADEKLNILYMVFMGELFKVIPKEGDPNNTWYSPAGAMMNFTGDERSNITGLLQNYFDSVSVAQENGNWKKANESLKALKDYQAKYGANVMPSQEKLDLELVFNKYKIFENLTPVYLIAGFALLIVVFVRMIKPKIRMNFVFKIVYFVNILAFIVHTIGLGLRWFIAEHAPWSDSYESMVFIAWSLALSGTLFARKSAISLALTSILAGVTLFVAHLSWLDPQITTLVPVLQSYWLTIHVSVITASYGFLGLCALLGFFTLILFALQGKKENPELSRNILEATRINEMAMILGLSLLVFGNFLGGVWANESWGRYWGWDSKETWALVSILVYAAIAHFRFVPSVNSQYAFAVASMFGYSSIIMTYFGVNFYLVGMHSYAAGDPVPVPNFIWIAIAVMLIITALAYRRKNFSKTL</sequence>
<dbReference type="Pfam" id="PF05140">
    <property type="entry name" value="ResB"/>
    <property type="match status" value="1"/>
</dbReference>
<protein>
    <submittedName>
        <fullName evidence="9">CcmF/CcyK/CcsA family cytochrome c biogenesis protein</fullName>
    </submittedName>
</protein>
<gene>
    <name evidence="9" type="ORF">ERS686654_00676</name>
</gene>
<keyword evidence="5 6" id="KW-0472">Membrane</keyword>
<feature type="domain" description="Cytochrome c assembly protein" evidence="7">
    <location>
        <begin position="782"/>
        <end position="986"/>
    </location>
</feature>
<dbReference type="PANTHER" id="PTHR30071">
    <property type="entry name" value="HEME EXPORTER PROTEIN C"/>
    <property type="match status" value="1"/>
</dbReference>
<feature type="transmembrane region" description="Helical" evidence="6">
    <location>
        <begin position="897"/>
        <end position="918"/>
    </location>
</feature>
<dbReference type="GO" id="GO:0020037">
    <property type="term" value="F:heme binding"/>
    <property type="evidence" value="ECO:0007669"/>
    <property type="project" value="InterPro"/>
</dbReference>
<dbReference type="Proteomes" id="UP000052237">
    <property type="component" value="Unassembled WGS sequence"/>
</dbReference>
<feature type="transmembrane region" description="Helical" evidence="6">
    <location>
        <begin position="420"/>
        <end position="438"/>
    </location>
</feature>
<dbReference type="InterPro" id="IPR002541">
    <property type="entry name" value="Cyt_c_assembly"/>
</dbReference>
<feature type="transmembrane region" description="Helical" evidence="6">
    <location>
        <begin position="788"/>
        <end position="804"/>
    </location>
</feature>